<evidence type="ECO:0000313" key="6">
    <source>
        <dbReference type="Proteomes" id="UP000186919"/>
    </source>
</evidence>
<organism evidence="5 6">
    <name type="scientific">Mycobacteroides immunogenum</name>
    <dbReference type="NCBI Taxonomy" id="83262"/>
    <lineage>
        <taxon>Bacteria</taxon>
        <taxon>Bacillati</taxon>
        <taxon>Actinomycetota</taxon>
        <taxon>Actinomycetes</taxon>
        <taxon>Mycobacteriales</taxon>
        <taxon>Mycobacteriaceae</taxon>
        <taxon>Mycobacteroides</taxon>
    </lineage>
</organism>
<dbReference type="PANTHER" id="PTHR42756:SF1">
    <property type="entry name" value="TRANSCRIPTIONAL REPRESSOR OF EMRAB OPERON"/>
    <property type="match status" value="1"/>
</dbReference>
<proteinExistence type="predicted"/>
<comment type="caution">
    <text evidence="5">The sequence shown here is derived from an EMBL/GenBank/DDBJ whole genome shotgun (WGS) entry which is preliminary data.</text>
</comment>
<name>A0A179V8S2_9MYCO</name>
<gene>
    <name evidence="5" type="ORF">AWB85_09120</name>
</gene>
<keyword evidence="3" id="KW-0804">Transcription</keyword>
<dbReference type="GO" id="GO:0003700">
    <property type="term" value="F:DNA-binding transcription factor activity"/>
    <property type="evidence" value="ECO:0007669"/>
    <property type="project" value="InterPro"/>
</dbReference>
<dbReference type="InterPro" id="IPR036390">
    <property type="entry name" value="WH_DNA-bd_sf"/>
</dbReference>
<feature type="domain" description="HTH marR-type" evidence="4">
    <location>
        <begin position="8"/>
        <end position="115"/>
    </location>
</feature>
<dbReference type="GO" id="GO:0003677">
    <property type="term" value="F:DNA binding"/>
    <property type="evidence" value="ECO:0007669"/>
    <property type="project" value="UniProtKB-KW"/>
</dbReference>
<reference evidence="5 6" key="1">
    <citation type="submission" date="2016-01" db="EMBL/GenBank/DDBJ databases">
        <title>Mycobacterium immunogenum strain CD11_6 genome sequencing and assembly.</title>
        <authorList>
            <person name="Kaur G."/>
            <person name="Nair G.R."/>
            <person name="Mayilraj S."/>
        </authorList>
    </citation>
    <scope>NUCLEOTIDE SEQUENCE [LARGE SCALE GENOMIC DNA]</scope>
    <source>
        <strain evidence="5 6">CD11-6</strain>
    </source>
</reference>
<evidence type="ECO:0000256" key="1">
    <source>
        <dbReference type="ARBA" id="ARBA00023015"/>
    </source>
</evidence>
<dbReference type="Pfam" id="PF12802">
    <property type="entry name" value="MarR_2"/>
    <property type="match status" value="1"/>
</dbReference>
<evidence type="ECO:0000256" key="2">
    <source>
        <dbReference type="ARBA" id="ARBA00023125"/>
    </source>
</evidence>
<protein>
    <recommendedName>
        <fullName evidence="4">HTH marR-type domain-containing protein</fullName>
    </recommendedName>
</protein>
<dbReference type="RefSeq" id="WP_064630881.1">
    <property type="nucleotide sequence ID" value="NZ_LQYE01000027.1"/>
</dbReference>
<dbReference type="PROSITE" id="PS50995">
    <property type="entry name" value="HTH_MARR_2"/>
    <property type="match status" value="1"/>
</dbReference>
<dbReference type="PRINTS" id="PR00598">
    <property type="entry name" value="HTHMARR"/>
</dbReference>
<evidence type="ECO:0000313" key="5">
    <source>
        <dbReference type="EMBL" id="OAT68017.1"/>
    </source>
</evidence>
<keyword evidence="1" id="KW-0805">Transcription regulation</keyword>
<sequence>MEISSESRPPAMRYLPEIAKQFPVSLSIFGLVRTHKAVAASMLASIGLYPGQEILLMQLDAEEGQSQKALCNVLRVDHSTIAKSVSRLEKAGLVSRRKAEHDERVNLITLTKRRG</sequence>
<evidence type="ECO:0000259" key="4">
    <source>
        <dbReference type="PROSITE" id="PS50995"/>
    </source>
</evidence>
<dbReference type="SUPFAM" id="SSF46785">
    <property type="entry name" value="Winged helix' DNA-binding domain"/>
    <property type="match status" value="1"/>
</dbReference>
<dbReference type="AlphaFoldDB" id="A0A179V8S2"/>
<accession>A0A179V8S2</accession>
<evidence type="ECO:0000256" key="3">
    <source>
        <dbReference type="ARBA" id="ARBA00023163"/>
    </source>
</evidence>
<dbReference type="PANTHER" id="PTHR42756">
    <property type="entry name" value="TRANSCRIPTIONAL REGULATOR, MARR"/>
    <property type="match status" value="1"/>
</dbReference>
<dbReference type="Gene3D" id="1.10.10.10">
    <property type="entry name" value="Winged helix-like DNA-binding domain superfamily/Winged helix DNA-binding domain"/>
    <property type="match status" value="1"/>
</dbReference>
<dbReference type="InterPro" id="IPR036388">
    <property type="entry name" value="WH-like_DNA-bd_sf"/>
</dbReference>
<dbReference type="Proteomes" id="UP000186919">
    <property type="component" value="Unassembled WGS sequence"/>
</dbReference>
<dbReference type="InterPro" id="IPR000835">
    <property type="entry name" value="HTH_MarR-typ"/>
</dbReference>
<dbReference type="EMBL" id="LQYE01000027">
    <property type="protein sequence ID" value="OAT68017.1"/>
    <property type="molecule type" value="Genomic_DNA"/>
</dbReference>
<keyword evidence="2" id="KW-0238">DNA-binding</keyword>